<dbReference type="Proteomes" id="UP001153269">
    <property type="component" value="Unassembled WGS sequence"/>
</dbReference>
<reference evidence="1" key="1">
    <citation type="submission" date="2020-03" db="EMBL/GenBank/DDBJ databases">
        <authorList>
            <person name="Weist P."/>
        </authorList>
    </citation>
    <scope>NUCLEOTIDE SEQUENCE</scope>
</reference>
<protein>
    <submittedName>
        <fullName evidence="1">Uncharacterized protein</fullName>
    </submittedName>
</protein>
<gene>
    <name evidence="1" type="ORF">PLEPLA_LOCUS17372</name>
</gene>
<organism evidence="1 2">
    <name type="scientific">Pleuronectes platessa</name>
    <name type="common">European plaice</name>
    <dbReference type="NCBI Taxonomy" id="8262"/>
    <lineage>
        <taxon>Eukaryota</taxon>
        <taxon>Metazoa</taxon>
        <taxon>Chordata</taxon>
        <taxon>Craniata</taxon>
        <taxon>Vertebrata</taxon>
        <taxon>Euteleostomi</taxon>
        <taxon>Actinopterygii</taxon>
        <taxon>Neopterygii</taxon>
        <taxon>Teleostei</taxon>
        <taxon>Neoteleostei</taxon>
        <taxon>Acanthomorphata</taxon>
        <taxon>Carangaria</taxon>
        <taxon>Pleuronectiformes</taxon>
        <taxon>Pleuronectoidei</taxon>
        <taxon>Pleuronectidae</taxon>
        <taxon>Pleuronectes</taxon>
    </lineage>
</organism>
<sequence>MGPSTCPGSAPTIMAPATSRAWTALNEFLGSRAKPGPKSTTTLGSTSSIPVHTTAKLATSHSKVSTTAINEYSLVSSTDSASDTLGTRVPANTCECFHVNGEHSSFSKTVASTTKCPTKPHPTLSTPANALFYHTSKSLTADQPNGHYLKPIISRSSE</sequence>
<dbReference type="EMBL" id="CADEAL010001133">
    <property type="protein sequence ID" value="CAB1429394.1"/>
    <property type="molecule type" value="Genomic_DNA"/>
</dbReference>
<evidence type="ECO:0000313" key="1">
    <source>
        <dbReference type="EMBL" id="CAB1429394.1"/>
    </source>
</evidence>
<keyword evidence="2" id="KW-1185">Reference proteome</keyword>
<dbReference type="AlphaFoldDB" id="A0A9N7YMB4"/>
<proteinExistence type="predicted"/>
<name>A0A9N7YMB4_PLEPL</name>
<accession>A0A9N7YMB4</accession>
<comment type="caution">
    <text evidence="1">The sequence shown here is derived from an EMBL/GenBank/DDBJ whole genome shotgun (WGS) entry which is preliminary data.</text>
</comment>
<evidence type="ECO:0000313" key="2">
    <source>
        <dbReference type="Proteomes" id="UP001153269"/>
    </source>
</evidence>